<dbReference type="EMBL" id="NJHN03000108">
    <property type="protein sequence ID" value="KAH9414474.1"/>
    <property type="molecule type" value="Genomic_DNA"/>
</dbReference>
<proteinExistence type="predicted"/>
<dbReference type="Proteomes" id="UP000887458">
    <property type="component" value="Unassembled WGS sequence"/>
</dbReference>
<protein>
    <submittedName>
        <fullName evidence="1">Uncharacterized protein</fullName>
    </submittedName>
</protein>
<gene>
    <name evidence="1" type="ORF">DERP_014618</name>
</gene>
<evidence type="ECO:0000313" key="2">
    <source>
        <dbReference type="Proteomes" id="UP000887458"/>
    </source>
</evidence>
<sequence length="175" mass="19216">MNSTKILSTYYSFSKSSTVKAFCNEDVDAILNTLKISFGLTDVVDDDDFVFDISDDCLVAPETGIPNGTFTGLNGGRINIVRGKPPPIINGDKRQRNDFSNIACNVVESIDDFFIKLLSPLSLLSLSLLFINIIKFDGDVCDGGGACGAAKNFNFDIMAKSSAVNLIRYWFWCLR</sequence>
<evidence type="ECO:0000313" key="1">
    <source>
        <dbReference type="EMBL" id="KAH9414474.1"/>
    </source>
</evidence>
<reference evidence="1 2" key="2">
    <citation type="journal article" date="2022" name="Mol. Biol. Evol.">
        <title>Comparative Genomics Reveals Insights into the Divergent Evolution of Astigmatic Mites and Household Pest Adaptations.</title>
        <authorList>
            <person name="Xiong Q."/>
            <person name="Wan A.T."/>
            <person name="Liu X."/>
            <person name="Fung C.S."/>
            <person name="Xiao X."/>
            <person name="Malainual N."/>
            <person name="Hou J."/>
            <person name="Wang L."/>
            <person name="Wang M."/>
            <person name="Yang K.Y."/>
            <person name="Cui Y."/>
            <person name="Leung E.L."/>
            <person name="Nong W."/>
            <person name="Shin S.K."/>
            <person name="Au S.W."/>
            <person name="Jeong K.Y."/>
            <person name="Chew F.T."/>
            <person name="Hui J.H."/>
            <person name="Leung T.F."/>
            <person name="Tungtrongchitr A."/>
            <person name="Zhong N."/>
            <person name="Liu Z."/>
            <person name="Tsui S.K."/>
        </authorList>
    </citation>
    <scope>NUCLEOTIDE SEQUENCE [LARGE SCALE GENOMIC DNA]</scope>
    <source>
        <strain evidence="1">Derp</strain>
    </source>
</reference>
<keyword evidence="2" id="KW-1185">Reference proteome</keyword>
<organism evidence="1 2">
    <name type="scientific">Dermatophagoides pteronyssinus</name>
    <name type="common">European house dust mite</name>
    <dbReference type="NCBI Taxonomy" id="6956"/>
    <lineage>
        <taxon>Eukaryota</taxon>
        <taxon>Metazoa</taxon>
        <taxon>Ecdysozoa</taxon>
        <taxon>Arthropoda</taxon>
        <taxon>Chelicerata</taxon>
        <taxon>Arachnida</taxon>
        <taxon>Acari</taxon>
        <taxon>Acariformes</taxon>
        <taxon>Sarcoptiformes</taxon>
        <taxon>Astigmata</taxon>
        <taxon>Psoroptidia</taxon>
        <taxon>Analgoidea</taxon>
        <taxon>Pyroglyphidae</taxon>
        <taxon>Dermatophagoidinae</taxon>
        <taxon>Dermatophagoides</taxon>
    </lineage>
</organism>
<reference evidence="1 2" key="1">
    <citation type="journal article" date="2018" name="J. Allergy Clin. Immunol.">
        <title>High-quality assembly of Dermatophagoides pteronyssinus genome and transcriptome reveals a wide range of novel allergens.</title>
        <authorList>
            <person name="Liu X.Y."/>
            <person name="Yang K.Y."/>
            <person name="Wang M.Q."/>
            <person name="Kwok J.S."/>
            <person name="Zeng X."/>
            <person name="Yang Z."/>
            <person name="Xiao X.J."/>
            <person name="Lau C.P."/>
            <person name="Li Y."/>
            <person name="Huang Z.M."/>
            <person name="Ba J.G."/>
            <person name="Yim A.K."/>
            <person name="Ouyang C.Y."/>
            <person name="Ngai S.M."/>
            <person name="Chan T.F."/>
            <person name="Leung E.L."/>
            <person name="Liu L."/>
            <person name="Liu Z.G."/>
            <person name="Tsui S.K."/>
        </authorList>
    </citation>
    <scope>NUCLEOTIDE SEQUENCE [LARGE SCALE GENOMIC DNA]</scope>
    <source>
        <strain evidence="1">Derp</strain>
    </source>
</reference>
<name>A0ABQ8IW15_DERPT</name>
<comment type="caution">
    <text evidence="1">The sequence shown here is derived from an EMBL/GenBank/DDBJ whole genome shotgun (WGS) entry which is preliminary data.</text>
</comment>
<accession>A0ABQ8IW15</accession>